<dbReference type="AlphaFoldDB" id="A0A327ME88"/>
<dbReference type="Gene3D" id="3.40.630.30">
    <property type="match status" value="1"/>
</dbReference>
<dbReference type="GO" id="GO:0031177">
    <property type="term" value="F:phosphopantetheine binding"/>
    <property type="evidence" value="ECO:0007669"/>
    <property type="project" value="InterPro"/>
</dbReference>
<dbReference type="InterPro" id="IPR045851">
    <property type="entry name" value="AMP-bd_C_sf"/>
</dbReference>
<dbReference type="GO" id="GO:0005524">
    <property type="term" value="F:ATP binding"/>
    <property type="evidence" value="ECO:0007669"/>
    <property type="project" value="UniProtKB-KW"/>
</dbReference>
<evidence type="ECO:0000256" key="3">
    <source>
        <dbReference type="ARBA" id="ARBA00022553"/>
    </source>
</evidence>
<evidence type="ECO:0000259" key="9">
    <source>
        <dbReference type="PROSITE" id="PS51186"/>
    </source>
</evidence>
<proteinExistence type="inferred from homology"/>
<keyword evidence="3" id="KW-0597">Phosphoprotein</keyword>
<sequence>MALDGMMPSQLRDFSDVLGRNVARQFSNYWELDRFSAEEFRQFWSCFLSWSNLPRSGDEATVCVGDAAETAVFFPDLRLNYAECLLQGPAGAPVLTACHGIGLAATERLTRGELRSRVARLAAALRRLGVAPGDRVAAVARNNAEMIVVALAAAAVGAVLANCTPDMGSVALRARLAPLAPRVVFANLEPMPWDRGQPLAERVVELLAALPSVAAVIALDAGDLAAPRAVPLHHLRRLVRAGAEEWHAWPHLPFNHPLVVLFSSGTTGQPKCILHGAGGTLIEHLKEHRLHCDLRPGDRMFFQTSCGWMMWNWQLSALASGAEILVYDGPLESPALFWQLVAAHGVTVFGTNPAYLQHCEAAGLTPGRDHDLHQLRLVLSTGSPLRPRQFAWVAEAVKPLPLHSISGGTDVIGCFVLGHPSLPVHAGESPCRSLGLDIRALPRPEAATDRQGTAQQETAQQETARQGELICANPFPSRPLGFFGETDGRRFHESYFAANPGVWTHGDLVEHTPRGGWTVLGRSDSVLKIRGIRVGPAEIYAILESFEDIAEAMAVAQEAEEEPGGQRLVLLVVLRPGRRLDPDLARRIRRALGQRGASHLVPGRILAVDALPLTQSGKRSEAAARDAVNGRAARNRDALRNPECLASITASIGAGPRCRDTSQGTGPHGAEADPMAARLTALCESILDLPELGPADDLLELGADSLRMLSLLLAVEREFGQRLSVTALFSAPTIDGLLAQLRGRSPAAPGVVAKAAGAPRIRPVTPADLEPLARLLAAGFGESGIGPAQWRHLFGPPWPDDGGSWGWLLTVDEAIVGVLGTVRARHPLRGDAPLCNLSSWYVHPDYRGWGSALLVAALGEADATWTSFTPSSLSLQALAALDFRRLDTARIFLPPLAHAETLAAPGLRIDCAPATVRGLLDPAERQVFDDHAPFDCLQMVARDATERAYLVLKRRRDPLPGGLRRLPLRVAYSELLYCSAPALLARHLERIKLAVLARQRTLGLVVDARLWATPPRGRRLSSHAMFRSARLGAEAVDKLYSELVLLPV</sequence>
<evidence type="ECO:0000259" key="8">
    <source>
        <dbReference type="PROSITE" id="PS50075"/>
    </source>
</evidence>
<keyword evidence="11" id="KW-1185">Reference proteome</keyword>
<dbReference type="Gene3D" id="1.10.1200.10">
    <property type="entry name" value="ACP-like"/>
    <property type="match status" value="1"/>
</dbReference>
<dbReference type="NCBIfam" id="TIGR01217">
    <property type="entry name" value="ac_ac_CoA_syn"/>
    <property type="match status" value="1"/>
</dbReference>
<dbReference type="Gene3D" id="3.40.50.12780">
    <property type="entry name" value="N-terminal domain of ligase-like"/>
    <property type="match status" value="1"/>
</dbReference>
<dbReference type="InterPro" id="IPR025110">
    <property type="entry name" value="AMP-bd_C"/>
</dbReference>
<dbReference type="Pfam" id="PF13193">
    <property type="entry name" value="AMP-binding_C"/>
    <property type="match status" value="1"/>
</dbReference>
<organism evidence="10 11">
    <name type="scientific">Roseicella frigidaeris</name>
    <dbReference type="NCBI Taxonomy" id="2230885"/>
    <lineage>
        <taxon>Bacteria</taxon>
        <taxon>Pseudomonadati</taxon>
        <taxon>Pseudomonadota</taxon>
        <taxon>Alphaproteobacteria</taxon>
        <taxon>Acetobacterales</taxon>
        <taxon>Roseomonadaceae</taxon>
        <taxon>Roseicella</taxon>
    </lineage>
</organism>
<evidence type="ECO:0000256" key="6">
    <source>
        <dbReference type="ARBA" id="ARBA00022840"/>
    </source>
</evidence>
<accession>A0A327ME88</accession>
<name>A0A327ME88_9PROT</name>
<dbReference type="InterPro" id="IPR020806">
    <property type="entry name" value="PKS_PP-bd"/>
</dbReference>
<feature type="domain" description="Carrier" evidence="8">
    <location>
        <begin position="670"/>
        <end position="745"/>
    </location>
</feature>
<evidence type="ECO:0000256" key="5">
    <source>
        <dbReference type="ARBA" id="ARBA00022741"/>
    </source>
</evidence>
<dbReference type="OrthoDB" id="4471305at2"/>
<keyword evidence="4 10" id="KW-0436">Ligase</keyword>
<comment type="similarity">
    <text evidence="1">Belongs to the ATP-dependent AMP-binding enzyme family.</text>
</comment>
<dbReference type="SUPFAM" id="SSF55729">
    <property type="entry name" value="Acyl-CoA N-acyltransferases (Nat)"/>
    <property type="match status" value="1"/>
</dbReference>
<dbReference type="EMBL" id="QLIX01000002">
    <property type="protein sequence ID" value="RAI60414.1"/>
    <property type="molecule type" value="Genomic_DNA"/>
</dbReference>
<dbReference type="InterPro" id="IPR016181">
    <property type="entry name" value="Acyl_CoA_acyltransferase"/>
</dbReference>
<evidence type="ECO:0000256" key="7">
    <source>
        <dbReference type="SAM" id="MobiDB-lite"/>
    </source>
</evidence>
<feature type="domain" description="N-acetyltransferase" evidence="9">
    <location>
        <begin position="759"/>
        <end position="903"/>
    </location>
</feature>
<evidence type="ECO:0000313" key="11">
    <source>
        <dbReference type="Proteomes" id="UP000249065"/>
    </source>
</evidence>
<feature type="compositionally biased region" description="Low complexity" evidence="7">
    <location>
        <begin position="450"/>
        <end position="464"/>
    </location>
</feature>
<keyword evidence="5" id="KW-0547">Nucleotide-binding</keyword>
<evidence type="ECO:0000256" key="1">
    <source>
        <dbReference type="ARBA" id="ARBA00006432"/>
    </source>
</evidence>
<dbReference type="InterPro" id="IPR000873">
    <property type="entry name" value="AMP-dep_synth/lig_dom"/>
</dbReference>
<protein>
    <submittedName>
        <fullName evidence="10">Acetoacetate--CoA ligase</fullName>
        <ecNumber evidence="10">6.2.1.16</ecNumber>
    </submittedName>
</protein>
<dbReference type="Proteomes" id="UP000249065">
    <property type="component" value="Unassembled WGS sequence"/>
</dbReference>
<dbReference type="Pfam" id="PF00550">
    <property type="entry name" value="PP-binding"/>
    <property type="match status" value="1"/>
</dbReference>
<dbReference type="Gene3D" id="3.30.300.30">
    <property type="match status" value="1"/>
</dbReference>
<dbReference type="GO" id="GO:0016747">
    <property type="term" value="F:acyltransferase activity, transferring groups other than amino-acyl groups"/>
    <property type="evidence" value="ECO:0007669"/>
    <property type="project" value="InterPro"/>
</dbReference>
<reference evidence="11" key="1">
    <citation type="submission" date="2018-06" db="EMBL/GenBank/DDBJ databases">
        <authorList>
            <person name="Khan S.A."/>
        </authorList>
    </citation>
    <scope>NUCLEOTIDE SEQUENCE [LARGE SCALE GENOMIC DNA]</scope>
    <source>
        <strain evidence="11">DB-1506</strain>
    </source>
</reference>
<gene>
    <name evidence="10" type="ORF">DOO78_04915</name>
</gene>
<dbReference type="InterPro" id="IPR036736">
    <property type="entry name" value="ACP-like_sf"/>
</dbReference>
<comment type="caution">
    <text evidence="10">The sequence shown here is derived from an EMBL/GenBank/DDBJ whole genome shotgun (WGS) entry which is preliminary data.</text>
</comment>
<evidence type="ECO:0000256" key="4">
    <source>
        <dbReference type="ARBA" id="ARBA00022598"/>
    </source>
</evidence>
<dbReference type="PROSITE" id="PS00455">
    <property type="entry name" value="AMP_BINDING"/>
    <property type="match status" value="1"/>
</dbReference>
<dbReference type="InterPro" id="IPR009081">
    <property type="entry name" value="PP-bd_ACP"/>
</dbReference>
<dbReference type="PANTHER" id="PTHR42921:SF1">
    <property type="entry name" value="ACETOACETYL-COA SYNTHETASE"/>
    <property type="match status" value="1"/>
</dbReference>
<evidence type="ECO:0000256" key="2">
    <source>
        <dbReference type="ARBA" id="ARBA00022450"/>
    </source>
</evidence>
<dbReference type="InterPro" id="IPR020845">
    <property type="entry name" value="AMP-binding_CS"/>
</dbReference>
<dbReference type="GO" id="GO:0006629">
    <property type="term" value="P:lipid metabolic process"/>
    <property type="evidence" value="ECO:0007669"/>
    <property type="project" value="InterPro"/>
</dbReference>
<feature type="region of interest" description="Disordered" evidence="7">
    <location>
        <begin position="444"/>
        <end position="464"/>
    </location>
</feature>
<dbReference type="PROSITE" id="PS51186">
    <property type="entry name" value="GNAT"/>
    <property type="match status" value="1"/>
</dbReference>
<dbReference type="PROSITE" id="PS50075">
    <property type="entry name" value="CARRIER"/>
    <property type="match status" value="1"/>
</dbReference>
<dbReference type="InterPro" id="IPR000182">
    <property type="entry name" value="GNAT_dom"/>
</dbReference>
<keyword evidence="2" id="KW-0596">Phosphopantetheine</keyword>
<dbReference type="SMART" id="SM00823">
    <property type="entry name" value="PKS_PP"/>
    <property type="match status" value="1"/>
</dbReference>
<dbReference type="GO" id="GO:0030729">
    <property type="term" value="F:acetoacetate-CoA ligase activity"/>
    <property type="evidence" value="ECO:0007669"/>
    <property type="project" value="UniProtKB-EC"/>
</dbReference>
<dbReference type="SUPFAM" id="SSF47336">
    <property type="entry name" value="ACP-like"/>
    <property type="match status" value="1"/>
</dbReference>
<dbReference type="Pfam" id="PF00501">
    <property type="entry name" value="AMP-binding"/>
    <property type="match status" value="1"/>
</dbReference>
<dbReference type="InterPro" id="IPR005914">
    <property type="entry name" value="Acac_CoA_synth"/>
</dbReference>
<keyword evidence="6" id="KW-0067">ATP-binding</keyword>
<dbReference type="SUPFAM" id="SSF56801">
    <property type="entry name" value="Acetyl-CoA synthetase-like"/>
    <property type="match status" value="1"/>
</dbReference>
<dbReference type="InterPro" id="IPR042099">
    <property type="entry name" value="ANL_N_sf"/>
</dbReference>
<dbReference type="PANTHER" id="PTHR42921">
    <property type="entry name" value="ACETOACETYL-COA SYNTHETASE"/>
    <property type="match status" value="1"/>
</dbReference>
<dbReference type="CDD" id="cd04301">
    <property type="entry name" value="NAT_SF"/>
    <property type="match status" value="1"/>
</dbReference>
<evidence type="ECO:0000313" key="10">
    <source>
        <dbReference type="EMBL" id="RAI60414.1"/>
    </source>
</evidence>
<dbReference type="EC" id="6.2.1.16" evidence="10"/>